<sequence length="196" mass="20953">MAIFEVGGVYVTVCVACVLAVTHPVLRDLANLVKKKLQLHSMSNRRPAGNAIFDAGCLQNQAIMEVLQYPAHAIADSFGCQDVSRPRAEAEGTEILALLAGLTQGVARWNGWFAVASRVFLGCPPLPVAQGPGGVDRPPFLAVQYGGIATIAPWLDVTADLRVYIMNSENESEPKTKESCDNGTERHNKADGGKPP</sequence>
<organism evidence="3 4">
    <name type="scientific">Lasiosphaeris hirsuta</name>
    <dbReference type="NCBI Taxonomy" id="260670"/>
    <lineage>
        <taxon>Eukaryota</taxon>
        <taxon>Fungi</taxon>
        <taxon>Dikarya</taxon>
        <taxon>Ascomycota</taxon>
        <taxon>Pezizomycotina</taxon>
        <taxon>Sordariomycetes</taxon>
        <taxon>Sordariomycetidae</taxon>
        <taxon>Sordariales</taxon>
        <taxon>Lasiosphaeriaceae</taxon>
        <taxon>Lasiosphaeris</taxon>
    </lineage>
</organism>
<dbReference type="EMBL" id="JAUKUA010000006">
    <property type="protein sequence ID" value="KAK0707626.1"/>
    <property type="molecule type" value="Genomic_DNA"/>
</dbReference>
<feature type="transmembrane region" description="Helical" evidence="2">
    <location>
        <begin position="6"/>
        <end position="26"/>
    </location>
</feature>
<feature type="compositionally biased region" description="Basic and acidic residues" evidence="1">
    <location>
        <begin position="172"/>
        <end position="196"/>
    </location>
</feature>
<evidence type="ECO:0000313" key="4">
    <source>
        <dbReference type="Proteomes" id="UP001172102"/>
    </source>
</evidence>
<protein>
    <submittedName>
        <fullName evidence="3">Uncharacterized protein</fullName>
    </submittedName>
</protein>
<gene>
    <name evidence="3" type="ORF">B0H67DRAFT_685902</name>
</gene>
<evidence type="ECO:0000256" key="1">
    <source>
        <dbReference type="SAM" id="MobiDB-lite"/>
    </source>
</evidence>
<proteinExistence type="predicted"/>
<evidence type="ECO:0000313" key="3">
    <source>
        <dbReference type="EMBL" id="KAK0707626.1"/>
    </source>
</evidence>
<keyword evidence="2" id="KW-0812">Transmembrane</keyword>
<evidence type="ECO:0000256" key="2">
    <source>
        <dbReference type="SAM" id="Phobius"/>
    </source>
</evidence>
<feature type="region of interest" description="Disordered" evidence="1">
    <location>
        <begin position="170"/>
        <end position="196"/>
    </location>
</feature>
<dbReference type="AlphaFoldDB" id="A0AA40A1Q2"/>
<accession>A0AA40A1Q2</accession>
<keyword evidence="4" id="KW-1185">Reference proteome</keyword>
<keyword evidence="2" id="KW-1133">Transmembrane helix</keyword>
<dbReference type="Proteomes" id="UP001172102">
    <property type="component" value="Unassembled WGS sequence"/>
</dbReference>
<reference evidence="3" key="1">
    <citation type="submission" date="2023-06" db="EMBL/GenBank/DDBJ databases">
        <title>Genome-scale phylogeny and comparative genomics of the fungal order Sordariales.</title>
        <authorList>
            <consortium name="Lawrence Berkeley National Laboratory"/>
            <person name="Hensen N."/>
            <person name="Bonometti L."/>
            <person name="Westerberg I."/>
            <person name="Brannstrom I.O."/>
            <person name="Guillou S."/>
            <person name="Cros-Aarteil S."/>
            <person name="Calhoun S."/>
            <person name="Haridas S."/>
            <person name="Kuo A."/>
            <person name="Mondo S."/>
            <person name="Pangilinan J."/>
            <person name="Riley R."/>
            <person name="Labutti K."/>
            <person name="Andreopoulos B."/>
            <person name="Lipzen A."/>
            <person name="Chen C."/>
            <person name="Yanf M."/>
            <person name="Daum C."/>
            <person name="Ng V."/>
            <person name="Clum A."/>
            <person name="Steindorff A."/>
            <person name="Ohm R."/>
            <person name="Martin F."/>
            <person name="Silar P."/>
            <person name="Natvig D."/>
            <person name="Lalanne C."/>
            <person name="Gautier V."/>
            <person name="Ament-Velasquez S.L."/>
            <person name="Kruys A."/>
            <person name="Hutchinson M.I."/>
            <person name="Powell A.J."/>
            <person name="Barry K."/>
            <person name="Miller A.N."/>
            <person name="Grigoriev I.V."/>
            <person name="Debuchy R."/>
            <person name="Gladieux P."/>
            <person name="Thoren M.H."/>
            <person name="Johannesson H."/>
        </authorList>
    </citation>
    <scope>NUCLEOTIDE SEQUENCE</scope>
    <source>
        <strain evidence="3">SMH4607-1</strain>
    </source>
</reference>
<keyword evidence="2" id="KW-0472">Membrane</keyword>
<comment type="caution">
    <text evidence="3">The sequence shown here is derived from an EMBL/GenBank/DDBJ whole genome shotgun (WGS) entry which is preliminary data.</text>
</comment>
<name>A0AA40A1Q2_9PEZI</name>